<feature type="compositionally biased region" description="Basic and acidic residues" evidence="1">
    <location>
        <begin position="76"/>
        <end position="89"/>
    </location>
</feature>
<gene>
    <name evidence="3" type="ORF">BJ508DRAFT_84945</name>
</gene>
<sequence length="481" mass="54072">MSESNVNQSTKSQSSMATAKQQSNADRCTLENIPNPIKADSGGDASDFTAQTTSDTTEDVCETTDNSASTELARLQLDRNTQESHETRHQALCPNGSGEQRKETCFNSISQPDASGLHNRENKSEVPFDAPSKTIAKNEGSGNGHPPVKSKGEEGQERKFQLQSADEGDTTTSGNAIDGSKEEIDTTSSQQTSAPLMILNSPTYTSTLTLLIETVRPLFPSDPSNFHLQSLDSIITDAQIIEPEYGLRRIIHPKFVMALEKVAHLFDKGAVGKLDEMKDVPFPTGEVTKGMKGEDVVIVEWEEKFEMLRAKEKHLKKVFKRMLGFMEIVTEREMEAKEAPRQRRAETKGHAQAIATCEKVVSMIQHAQSILKEGFEIWGREYWEVMEEKGWGDEQRSVLAERERKKWPYSEEVMRIYADPQAFLEDMTAGEREAMAMLEEREDRVEPDSSSRFWFLLFPVLLAFLFLMFGVAYPDIKMGTF</sequence>
<keyword evidence="2" id="KW-0472">Membrane</keyword>
<reference evidence="3 4" key="1">
    <citation type="journal article" date="2018" name="Nat. Ecol. Evol.">
        <title>Pezizomycetes genomes reveal the molecular basis of ectomycorrhizal truffle lifestyle.</title>
        <authorList>
            <person name="Murat C."/>
            <person name="Payen T."/>
            <person name="Noel B."/>
            <person name="Kuo A."/>
            <person name="Morin E."/>
            <person name="Chen J."/>
            <person name="Kohler A."/>
            <person name="Krizsan K."/>
            <person name="Balestrini R."/>
            <person name="Da Silva C."/>
            <person name="Montanini B."/>
            <person name="Hainaut M."/>
            <person name="Levati E."/>
            <person name="Barry K.W."/>
            <person name="Belfiori B."/>
            <person name="Cichocki N."/>
            <person name="Clum A."/>
            <person name="Dockter R.B."/>
            <person name="Fauchery L."/>
            <person name="Guy J."/>
            <person name="Iotti M."/>
            <person name="Le Tacon F."/>
            <person name="Lindquist E.A."/>
            <person name="Lipzen A."/>
            <person name="Malagnac F."/>
            <person name="Mello A."/>
            <person name="Molinier V."/>
            <person name="Miyauchi S."/>
            <person name="Poulain J."/>
            <person name="Riccioni C."/>
            <person name="Rubini A."/>
            <person name="Sitrit Y."/>
            <person name="Splivallo R."/>
            <person name="Traeger S."/>
            <person name="Wang M."/>
            <person name="Zifcakova L."/>
            <person name="Wipf D."/>
            <person name="Zambonelli A."/>
            <person name="Paolocci F."/>
            <person name="Nowrousian M."/>
            <person name="Ottonello S."/>
            <person name="Baldrian P."/>
            <person name="Spatafora J.W."/>
            <person name="Henrissat B."/>
            <person name="Nagy L.G."/>
            <person name="Aury J.M."/>
            <person name="Wincker P."/>
            <person name="Grigoriev I.V."/>
            <person name="Bonfante P."/>
            <person name="Martin F.M."/>
        </authorList>
    </citation>
    <scope>NUCLEOTIDE SEQUENCE [LARGE SCALE GENOMIC DNA]</scope>
    <source>
        <strain evidence="3 4">RN42</strain>
    </source>
</reference>
<accession>A0A3N4HBQ5</accession>
<keyword evidence="4" id="KW-1185">Reference proteome</keyword>
<feature type="compositionally biased region" description="Basic and acidic residues" evidence="1">
    <location>
        <begin position="150"/>
        <end position="160"/>
    </location>
</feature>
<keyword evidence="2" id="KW-1133">Transmembrane helix</keyword>
<feature type="compositionally biased region" description="Polar residues" evidence="1">
    <location>
        <begin position="1"/>
        <end position="26"/>
    </location>
</feature>
<dbReference type="AlphaFoldDB" id="A0A3N4HBQ5"/>
<name>A0A3N4HBQ5_ASCIM</name>
<evidence type="ECO:0000313" key="4">
    <source>
        <dbReference type="Proteomes" id="UP000275078"/>
    </source>
</evidence>
<organism evidence="3 4">
    <name type="scientific">Ascobolus immersus RN42</name>
    <dbReference type="NCBI Taxonomy" id="1160509"/>
    <lineage>
        <taxon>Eukaryota</taxon>
        <taxon>Fungi</taxon>
        <taxon>Dikarya</taxon>
        <taxon>Ascomycota</taxon>
        <taxon>Pezizomycotina</taxon>
        <taxon>Pezizomycetes</taxon>
        <taxon>Pezizales</taxon>
        <taxon>Ascobolaceae</taxon>
        <taxon>Ascobolus</taxon>
    </lineage>
</organism>
<feature type="transmembrane region" description="Helical" evidence="2">
    <location>
        <begin position="453"/>
        <end position="473"/>
    </location>
</feature>
<evidence type="ECO:0000313" key="3">
    <source>
        <dbReference type="EMBL" id="RPA71859.1"/>
    </source>
</evidence>
<feature type="region of interest" description="Disordered" evidence="1">
    <location>
        <begin position="1"/>
        <end position="190"/>
    </location>
</feature>
<proteinExistence type="predicted"/>
<keyword evidence="2" id="KW-0812">Transmembrane</keyword>
<dbReference type="Proteomes" id="UP000275078">
    <property type="component" value="Unassembled WGS sequence"/>
</dbReference>
<evidence type="ECO:0000256" key="1">
    <source>
        <dbReference type="SAM" id="MobiDB-lite"/>
    </source>
</evidence>
<dbReference type="EMBL" id="ML119895">
    <property type="protein sequence ID" value="RPA71859.1"/>
    <property type="molecule type" value="Genomic_DNA"/>
</dbReference>
<evidence type="ECO:0000256" key="2">
    <source>
        <dbReference type="SAM" id="Phobius"/>
    </source>
</evidence>
<protein>
    <submittedName>
        <fullName evidence="3">Uncharacterized protein</fullName>
    </submittedName>
</protein>